<sequence length="71" mass="7489">MVRVRSSVGHGIASAPRRSGDGEGIAAGSTTGRSASFSEKLVFIRSADHAPKSLFLRCSANWLIVIYTLPA</sequence>
<protein>
    <submittedName>
        <fullName evidence="3">Uncharacterized protein</fullName>
    </submittedName>
</protein>
<feature type="region of interest" description="Disordered" evidence="1">
    <location>
        <begin position="1"/>
        <end position="34"/>
    </location>
</feature>
<evidence type="ECO:0000256" key="1">
    <source>
        <dbReference type="SAM" id="MobiDB-lite"/>
    </source>
</evidence>
<evidence type="ECO:0000313" key="2">
    <source>
        <dbReference type="Proteomes" id="UP000095287"/>
    </source>
</evidence>
<evidence type="ECO:0000313" key="3">
    <source>
        <dbReference type="WBParaSite" id="L893_g5292.t1"/>
    </source>
</evidence>
<name>A0A1I8AGN6_9BILA</name>
<dbReference type="AlphaFoldDB" id="A0A1I8AGN6"/>
<organism evidence="2 3">
    <name type="scientific">Steinernema glaseri</name>
    <dbReference type="NCBI Taxonomy" id="37863"/>
    <lineage>
        <taxon>Eukaryota</taxon>
        <taxon>Metazoa</taxon>
        <taxon>Ecdysozoa</taxon>
        <taxon>Nematoda</taxon>
        <taxon>Chromadorea</taxon>
        <taxon>Rhabditida</taxon>
        <taxon>Tylenchina</taxon>
        <taxon>Panagrolaimomorpha</taxon>
        <taxon>Strongyloidoidea</taxon>
        <taxon>Steinernematidae</taxon>
        <taxon>Steinernema</taxon>
    </lineage>
</organism>
<proteinExistence type="predicted"/>
<reference evidence="3" key="1">
    <citation type="submission" date="2016-11" db="UniProtKB">
        <authorList>
            <consortium name="WormBaseParasite"/>
        </authorList>
    </citation>
    <scope>IDENTIFICATION</scope>
</reference>
<dbReference type="WBParaSite" id="L893_g5292.t1">
    <property type="protein sequence ID" value="L893_g5292.t1"/>
    <property type="gene ID" value="L893_g5292"/>
</dbReference>
<dbReference type="Proteomes" id="UP000095287">
    <property type="component" value="Unplaced"/>
</dbReference>
<accession>A0A1I8AGN6</accession>
<keyword evidence="2" id="KW-1185">Reference proteome</keyword>